<evidence type="ECO:0000256" key="1">
    <source>
        <dbReference type="ARBA" id="ARBA00001961"/>
    </source>
</evidence>
<dbReference type="GO" id="GO:0004656">
    <property type="term" value="F:procollagen-proline 4-dioxygenase activity"/>
    <property type="evidence" value="ECO:0007669"/>
    <property type="project" value="UniProtKB-EC"/>
</dbReference>
<dbReference type="EMBL" id="VUJU01004998">
    <property type="protein sequence ID" value="KAF0752595.1"/>
    <property type="molecule type" value="Genomic_DNA"/>
</dbReference>
<keyword evidence="8" id="KW-0847">Vitamin C</keyword>
<dbReference type="FunFam" id="2.60.120.620:FF:000011">
    <property type="entry name" value="Prolyl alpha subunit"/>
    <property type="match status" value="1"/>
</dbReference>
<evidence type="ECO:0000256" key="8">
    <source>
        <dbReference type="ARBA" id="ARBA00022896"/>
    </source>
</evidence>
<accession>A0A6G0YBJ7</accession>
<evidence type="ECO:0000256" key="3">
    <source>
        <dbReference type="ARBA" id="ARBA00004319"/>
    </source>
</evidence>
<name>A0A6G0YBJ7_APHCR</name>
<dbReference type="InterPro" id="IPR011990">
    <property type="entry name" value="TPR-like_helical_dom_sf"/>
</dbReference>
<keyword evidence="15" id="KW-1185">Reference proteome</keyword>
<dbReference type="PANTHER" id="PTHR10869">
    <property type="entry name" value="PROLYL 4-HYDROXYLASE ALPHA SUBUNIT"/>
    <property type="match status" value="1"/>
</dbReference>
<dbReference type="GO" id="GO:0005506">
    <property type="term" value="F:iron ion binding"/>
    <property type="evidence" value="ECO:0007669"/>
    <property type="project" value="InterPro"/>
</dbReference>
<dbReference type="GO" id="GO:0031418">
    <property type="term" value="F:L-ascorbic acid binding"/>
    <property type="evidence" value="ECO:0007669"/>
    <property type="project" value="UniProtKB-KW"/>
</dbReference>
<feature type="domain" description="Fe2OG dioxygenase" evidence="13">
    <location>
        <begin position="660"/>
        <end position="748"/>
    </location>
</feature>
<dbReference type="Proteomes" id="UP000478052">
    <property type="component" value="Unassembled WGS sequence"/>
</dbReference>
<feature type="domain" description="Fe2OG dioxygenase" evidence="13">
    <location>
        <begin position="129"/>
        <end position="234"/>
    </location>
</feature>
<evidence type="ECO:0000256" key="7">
    <source>
        <dbReference type="ARBA" id="ARBA00022824"/>
    </source>
</evidence>
<evidence type="ECO:0000256" key="10">
    <source>
        <dbReference type="ARBA" id="ARBA00023002"/>
    </source>
</evidence>
<dbReference type="PANTHER" id="PTHR10869:SF244">
    <property type="entry name" value="PROLYL 4-HYDROXYLASE SUBUNIT ALPHA-2"/>
    <property type="match status" value="1"/>
</dbReference>
<dbReference type="GO" id="GO:0005788">
    <property type="term" value="C:endoplasmic reticulum lumen"/>
    <property type="evidence" value="ECO:0007669"/>
    <property type="project" value="UniProtKB-SubCell"/>
</dbReference>
<evidence type="ECO:0000259" key="13">
    <source>
        <dbReference type="PROSITE" id="PS51471"/>
    </source>
</evidence>
<keyword evidence="10" id="KW-0560">Oxidoreductase</keyword>
<comment type="subcellular location">
    <subcellularLocation>
        <location evidence="3">Endoplasmic reticulum lumen</location>
    </subcellularLocation>
</comment>
<comment type="similarity">
    <text evidence="4">Belongs to the P4HA family.</text>
</comment>
<dbReference type="SUPFAM" id="SSF52540">
    <property type="entry name" value="P-loop containing nucleoside triphosphate hydrolases"/>
    <property type="match status" value="1"/>
</dbReference>
<dbReference type="Gene3D" id="2.60.120.620">
    <property type="entry name" value="q2cbj1_9rhob like domain"/>
    <property type="match status" value="2"/>
</dbReference>
<evidence type="ECO:0000256" key="4">
    <source>
        <dbReference type="ARBA" id="ARBA00006511"/>
    </source>
</evidence>
<dbReference type="Pfam" id="PF13640">
    <property type="entry name" value="2OG-FeII_Oxy_3"/>
    <property type="match status" value="1"/>
</dbReference>
<evidence type="ECO:0000256" key="9">
    <source>
        <dbReference type="ARBA" id="ARBA00022964"/>
    </source>
</evidence>
<keyword evidence="9" id="KW-0223">Dioxygenase</keyword>
<organism evidence="14 15">
    <name type="scientific">Aphis craccivora</name>
    <name type="common">Cowpea aphid</name>
    <dbReference type="NCBI Taxonomy" id="307492"/>
    <lineage>
        <taxon>Eukaryota</taxon>
        <taxon>Metazoa</taxon>
        <taxon>Ecdysozoa</taxon>
        <taxon>Arthropoda</taxon>
        <taxon>Hexapoda</taxon>
        <taxon>Insecta</taxon>
        <taxon>Pterygota</taxon>
        <taxon>Neoptera</taxon>
        <taxon>Paraneoptera</taxon>
        <taxon>Hemiptera</taxon>
        <taxon>Sternorrhyncha</taxon>
        <taxon>Aphidomorpha</taxon>
        <taxon>Aphidoidea</taxon>
        <taxon>Aphididae</taxon>
        <taxon>Aphidini</taxon>
        <taxon>Aphis</taxon>
        <taxon>Aphis</taxon>
    </lineage>
</organism>
<keyword evidence="11" id="KW-0408">Iron</keyword>
<dbReference type="EC" id="1.14.11.2" evidence="5"/>
<dbReference type="OrthoDB" id="420380at2759"/>
<keyword evidence="6" id="KW-0479">Metal-binding</keyword>
<dbReference type="InterPro" id="IPR044862">
    <property type="entry name" value="Pro_4_hyd_alph_FE2OG_OXY"/>
</dbReference>
<dbReference type="PROSITE" id="PS51471">
    <property type="entry name" value="FE2OG_OXY"/>
    <property type="match status" value="2"/>
</dbReference>
<dbReference type="InterPro" id="IPR045054">
    <property type="entry name" value="P4HA-like"/>
</dbReference>
<evidence type="ECO:0000313" key="15">
    <source>
        <dbReference type="Proteomes" id="UP000478052"/>
    </source>
</evidence>
<sequence>MPIHLKRIQFPIRLTFLMTINKSQGQKMSVCDLNLCTPSFSHGQLYVACSQVGKPSMLQSYSLKITYMAKQRLSGQLMKDAEIQSSINASTLEERSRSGQVYWIKNDDVEYFDSLNTRIETFTGFSTKTAELYQIVNYGLGGHYLPHHDSFQKGGENKIFGNRLVTVLFYLTDVENDGYTSFPVLNITASTEKGAALVWNNLYISNGKKDERTLHGSCPVLKGNKWIMTKWLNVKFESNDRITYEELCIKFSRLKKFYRHFKKMFLISTCVFANGLNWHSSQIMLRYLYDVQDKQFALAEEYLELETKRIHELQRFIFFTYFFLVPIIDWYINYSFMKETFILSHIDSIKMISRIHKDLSTIKKIMSNKQSVEVFKQFKEYKAINELNIQSAYRALRRIQKVYAIPASDMAVGKYKDRIIGDPMDACECNVMSKYSFEEYDTYGAIEWALQTYNKWLTDRPKCVNIDKLHYYIRLASMSTGFNFETLSNFSNLNHSGNTEYITRYFSLIENELNIRDVNTESTDIYHIYDNVEQFSRNKNFRDLCRTGKSVRPLTYESKCRYQTKNSPYWILMPFKEEDISINPNIKLYHDIIYDEEIELITKMASIDLTDAEFYFNGKISLVDERRLGQLKWFSENSDPILFGKLNERIECITEYSTKTAEGYQVVNYGLGGHFSEHVDAFTDMTDVPEDGYTVFPNINFVAHCRKGTALVWQNLYLNNGSVNSGTLHGGCPVIKGNKWIMTKGLYEEGQHLTYNWQDNKIITIYLKSIVILYLIHLNLCHGSNWHYSLSSMYELFDLEIEYLMMTETYIKNEYKRLDDIRKFIEQRKMQNERELAESYTESSINAFKTILRIKSDWETLKNKTAQTTEIGEFKHKPVTYDNIVSGLKAIRRLQIIYELDAHEISNGNIGGQTYQPFDVNDCYDMASLCYDNAEYHCAYWWFAEVYDKNKEDNNKLNIDYTTFITKFVWSSNINHAMDILSKYVEENNQMNENLTNIRYTVWAGLNVFRQNTANDDDKKFYSYSLQKLDSEKEVSYFKTACMNTMNYKYPYLKCRYYHGNNKYLMIGPLREEIVLLVPIIKLYHNVLYDNEIERIKELAKPKLNLDFNLYIHKAFIGDHV</sequence>
<evidence type="ECO:0000256" key="12">
    <source>
        <dbReference type="ARBA" id="ARBA00023180"/>
    </source>
</evidence>
<evidence type="ECO:0000256" key="6">
    <source>
        <dbReference type="ARBA" id="ARBA00022723"/>
    </source>
</evidence>
<gene>
    <name evidence="14" type="ORF">FWK35_00016553</name>
</gene>
<protein>
    <recommendedName>
        <fullName evidence="5">procollagen-proline 4-dioxygenase</fullName>
        <ecNumber evidence="5">1.14.11.2</ecNumber>
    </recommendedName>
</protein>
<keyword evidence="7" id="KW-0256">Endoplasmic reticulum</keyword>
<reference evidence="14 15" key="1">
    <citation type="submission" date="2019-08" db="EMBL/GenBank/DDBJ databases">
        <title>Whole genome of Aphis craccivora.</title>
        <authorList>
            <person name="Voronova N.V."/>
            <person name="Shulinski R.S."/>
            <person name="Bandarenka Y.V."/>
            <person name="Zhorov D.G."/>
            <person name="Warner D."/>
        </authorList>
    </citation>
    <scope>NUCLEOTIDE SEQUENCE [LARGE SCALE GENOMIC DNA]</scope>
    <source>
        <strain evidence="14">180601</strain>
        <tissue evidence="14">Whole Body</tissue>
    </source>
</reference>
<evidence type="ECO:0000256" key="11">
    <source>
        <dbReference type="ARBA" id="ARBA00023004"/>
    </source>
</evidence>
<dbReference type="Gene3D" id="6.10.140.1460">
    <property type="match status" value="1"/>
</dbReference>
<dbReference type="Gene3D" id="1.25.40.10">
    <property type="entry name" value="Tetratricopeptide repeat domain"/>
    <property type="match status" value="2"/>
</dbReference>
<proteinExistence type="inferred from homology"/>
<evidence type="ECO:0000256" key="2">
    <source>
        <dbReference type="ARBA" id="ARBA00002035"/>
    </source>
</evidence>
<evidence type="ECO:0000313" key="14">
    <source>
        <dbReference type="EMBL" id="KAF0752595.1"/>
    </source>
</evidence>
<dbReference type="InterPro" id="IPR027417">
    <property type="entry name" value="P-loop_NTPase"/>
</dbReference>
<keyword evidence="12" id="KW-0325">Glycoprotein</keyword>
<dbReference type="InterPro" id="IPR006620">
    <property type="entry name" value="Pro_4_hyd_alph"/>
</dbReference>
<dbReference type="SMART" id="SM00702">
    <property type="entry name" value="P4Hc"/>
    <property type="match status" value="2"/>
</dbReference>
<dbReference type="InterPro" id="IPR013547">
    <property type="entry name" value="P4H_N"/>
</dbReference>
<comment type="function">
    <text evidence="2">Catalyzes the post-translational formation of 4-hydroxyproline in -Xaa-Pro-Gly- sequences in collagens and other proteins.</text>
</comment>
<dbReference type="AlphaFoldDB" id="A0A6G0YBJ7"/>
<comment type="cofactor">
    <cofactor evidence="1">
        <name>L-ascorbate</name>
        <dbReference type="ChEBI" id="CHEBI:38290"/>
    </cofactor>
</comment>
<dbReference type="InterPro" id="IPR005123">
    <property type="entry name" value="Oxoglu/Fe-dep_dioxygenase_dom"/>
</dbReference>
<dbReference type="Pfam" id="PF08336">
    <property type="entry name" value="P4Ha_N"/>
    <property type="match status" value="2"/>
</dbReference>
<comment type="caution">
    <text evidence="14">The sequence shown here is derived from an EMBL/GenBank/DDBJ whole genome shotgun (WGS) entry which is preliminary data.</text>
</comment>
<evidence type="ECO:0000256" key="5">
    <source>
        <dbReference type="ARBA" id="ARBA00012269"/>
    </source>
</evidence>